<evidence type="ECO:0000256" key="1">
    <source>
        <dbReference type="ARBA" id="ARBA00005854"/>
    </source>
</evidence>
<dbReference type="Proteomes" id="UP000177982">
    <property type="component" value="Unassembled WGS sequence"/>
</dbReference>
<evidence type="ECO:0000256" key="3">
    <source>
        <dbReference type="ARBA" id="ARBA00023027"/>
    </source>
</evidence>
<evidence type="ECO:0000259" key="6">
    <source>
        <dbReference type="Pfam" id="PF02826"/>
    </source>
</evidence>
<name>A0A1G2LAK8_9BACT</name>
<accession>A0A1G2LAK8</accession>
<evidence type="ECO:0000313" key="7">
    <source>
        <dbReference type="EMBL" id="OHA07871.1"/>
    </source>
</evidence>
<dbReference type="EMBL" id="MHQO01000002">
    <property type="protein sequence ID" value="OHA07871.1"/>
    <property type="molecule type" value="Genomic_DNA"/>
</dbReference>
<dbReference type="PANTHER" id="PTHR43761">
    <property type="entry name" value="D-ISOMER SPECIFIC 2-HYDROXYACID DEHYDROGENASE FAMILY PROTEIN (AFU_ORTHOLOGUE AFUA_1G13630)"/>
    <property type="match status" value="1"/>
</dbReference>
<keyword evidence="3" id="KW-0520">NAD</keyword>
<sequence>MKTKTAHNLKILNYCFFTKQHLCRLRAVGKVTIYENTKSKNEATQRLKGTEIAVANGLFAPLTGEVLRKAKDLKLLIVNSTGYDFVDMNAAAECGIRVANVPGFSTEAVAEYVFALLFAIVRKLPTVDKAMRKTPFEVNPGEEKSWSLLGNNLQGKTLGIVGLGTIGKRVAELGKAFGMNVLAYSRTPKKIPYVRCTPFQEVLKKSDVVSLHLALTPETKKIISKKELKIMKPASIIINTARGELIDTGALARALKRQKIAGAGLDMIANAGTNRSICKEAAVICSPHVGWWTHESVLLQSETIVETIEAFIKGRPIHIISRPR</sequence>
<protein>
    <recommendedName>
        <fullName evidence="9">Hydroxyacid dehydrogenase</fullName>
    </recommendedName>
</protein>
<dbReference type="SUPFAM" id="SSF52283">
    <property type="entry name" value="Formate/glycerate dehydrogenase catalytic domain-like"/>
    <property type="match status" value="1"/>
</dbReference>
<dbReference type="GO" id="GO:0051287">
    <property type="term" value="F:NAD binding"/>
    <property type="evidence" value="ECO:0007669"/>
    <property type="project" value="InterPro"/>
</dbReference>
<dbReference type="PANTHER" id="PTHR43761:SF1">
    <property type="entry name" value="D-ISOMER SPECIFIC 2-HYDROXYACID DEHYDROGENASE CATALYTIC DOMAIN-CONTAINING PROTEIN-RELATED"/>
    <property type="match status" value="1"/>
</dbReference>
<dbReference type="Gene3D" id="3.40.50.720">
    <property type="entry name" value="NAD(P)-binding Rossmann-like Domain"/>
    <property type="match status" value="2"/>
</dbReference>
<evidence type="ECO:0008006" key="9">
    <source>
        <dbReference type="Google" id="ProtNLM"/>
    </source>
</evidence>
<proteinExistence type="inferred from homology"/>
<organism evidence="7 8">
    <name type="scientific">Candidatus Sungbacteria bacterium RIFCSPLOWO2_01_FULL_47_10</name>
    <dbReference type="NCBI Taxonomy" id="1802276"/>
    <lineage>
        <taxon>Bacteria</taxon>
        <taxon>Candidatus Sungiibacteriota</taxon>
    </lineage>
</organism>
<evidence type="ECO:0000256" key="2">
    <source>
        <dbReference type="ARBA" id="ARBA00023002"/>
    </source>
</evidence>
<dbReference type="GO" id="GO:0016616">
    <property type="term" value="F:oxidoreductase activity, acting on the CH-OH group of donors, NAD or NADP as acceptor"/>
    <property type="evidence" value="ECO:0007669"/>
    <property type="project" value="InterPro"/>
</dbReference>
<comment type="similarity">
    <text evidence="1 4">Belongs to the D-isomer specific 2-hydroxyacid dehydrogenase family.</text>
</comment>
<dbReference type="Pfam" id="PF02826">
    <property type="entry name" value="2-Hacid_dh_C"/>
    <property type="match status" value="1"/>
</dbReference>
<dbReference type="Pfam" id="PF00389">
    <property type="entry name" value="2-Hacid_dh"/>
    <property type="match status" value="1"/>
</dbReference>
<gene>
    <name evidence="7" type="ORF">A2934_00255</name>
</gene>
<evidence type="ECO:0000313" key="8">
    <source>
        <dbReference type="Proteomes" id="UP000177982"/>
    </source>
</evidence>
<reference evidence="7 8" key="1">
    <citation type="journal article" date="2016" name="Nat. Commun.">
        <title>Thousands of microbial genomes shed light on interconnected biogeochemical processes in an aquifer system.</title>
        <authorList>
            <person name="Anantharaman K."/>
            <person name="Brown C.T."/>
            <person name="Hug L.A."/>
            <person name="Sharon I."/>
            <person name="Castelle C.J."/>
            <person name="Probst A.J."/>
            <person name="Thomas B.C."/>
            <person name="Singh A."/>
            <person name="Wilkins M.J."/>
            <person name="Karaoz U."/>
            <person name="Brodie E.L."/>
            <person name="Williams K.H."/>
            <person name="Hubbard S.S."/>
            <person name="Banfield J.F."/>
        </authorList>
    </citation>
    <scope>NUCLEOTIDE SEQUENCE [LARGE SCALE GENOMIC DNA]</scope>
</reference>
<dbReference type="SUPFAM" id="SSF51735">
    <property type="entry name" value="NAD(P)-binding Rossmann-fold domains"/>
    <property type="match status" value="1"/>
</dbReference>
<feature type="domain" description="D-isomer specific 2-hydroxyacid dehydrogenase catalytic" evidence="5">
    <location>
        <begin position="22"/>
        <end position="316"/>
    </location>
</feature>
<dbReference type="InterPro" id="IPR036291">
    <property type="entry name" value="NAD(P)-bd_dom_sf"/>
</dbReference>
<evidence type="ECO:0000259" key="5">
    <source>
        <dbReference type="Pfam" id="PF00389"/>
    </source>
</evidence>
<evidence type="ECO:0000256" key="4">
    <source>
        <dbReference type="RuleBase" id="RU003719"/>
    </source>
</evidence>
<keyword evidence="2 4" id="KW-0560">Oxidoreductase</keyword>
<dbReference type="AlphaFoldDB" id="A0A1G2LAK8"/>
<feature type="domain" description="D-isomer specific 2-hydroxyacid dehydrogenase NAD-binding" evidence="6">
    <location>
        <begin position="114"/>
        <end position="290"/>
    </location>
</feature>
<dbReference type="InterPro" id="IPR006139">
    <property type="entry name" value="D-isomer_2_OHA_DH_cat_dom"/>
</dbReference>
<dbReference type="InterPro" id="IPR006140">
    <property type="entry name" value="D-isomer_DH_NAD-bd"/>
</dbReference>
<comment type="caution">
    <text evidence="7">The sequence shown here is derived from an EMBL/GenBank/DDBJ whole genome shotgun (WGS) entry which is preliminary data.</text>
</comment>
<dbReference type="InterPro" id="IPR050418">
    <property type="entry name" value="D-iso_2-hydroxyacid_DH_PdxB"/>
</dbReference>